<dbReference type="KEGG" id="prae:MN210_18460"/>
<dbReference type="Proteomes" id="UP000829560">
    <property type="component" value="Chromosome"/>
</dbReference>
<sequence length="336" mass="37778">MSKTKRLLSPLEYLQIAWAMKLRDFRQWCMPTTQGVYDWKRRRLEAAIVVARTSMVDDVEGMLKAIQETDNAKNAGYKKESGSSVYLPVLMTAISPIETPPEYDQVGGLPYWVNVVLPQDPLKRVVQMRSVPVAYRCQIAFFSPDPHSASDIARQFANFWRHEEKRTFPVSYDVGVLEGKPIKDDWNFRVLENSLYPDSATTDLKNLFIATVDCTIVGAIPEFVGLGGEWDDVTDMGEPYESLPTRPNPEYDPEKPTIPLDPNNPDGPAINSPRVPVPGVKPVEGSRDDYDKLNSLVIEASIDDEDTDHEFRVAIDPDTGVITETKVDKKGPTDDE</sequence>
<name>A0AAU6PTF8_9GAMM</name>
<evidence type="ECO:0000313" key="2">
    <source>
        <dbReference type="EMBL" id="WXX23716.1"/>
    </source>
</evidence>
<organism evidence="2 3">
    <name type="scientific">Psychrobacter raelei</name>
    <dbReference type="NCBI Taxonomy" id="2565531"/>
    <lineage>
        <taxon>Bacteria</taxon>
        <taxon>Pseudomonadati</taxon>
        <taxon>Pseudomonadota</taxon>
        <taxon>Gammaproteobacteria</taxon>
        <taxon>Moraxellales</taxon>
        <taxon>Moraxellaceae</taxon>
        <taxon>Psychrobacter</taxon>
    </lineage>
</organism>
<feature type="region of interest" description="Disordered" evidence="1">
    <location>
        <begin position="237"/>
        <end position="288"/>
    </location>
</feature>
<gene>
    <name evidence="2" type="ORF">MN210_18460</name>
</gene>
<accession>A0AAU6PTF8</accession>
<proteinExistence type="predicted"/>
<dbReference type="AlphaFoldDB" id="A0AAU6PTF8"/>
<evidence type="ECO:0000256" key="1">
    <source>
        <dbReference type="SAM" id="MobiDB-lite"/>
    </source>
</evidence>
<reference evidence="2" key="1">
    <citation type="submission" date="2024-03" db="EMBL/GenBank/DDBJ databases">
        <title>Psychrobacter raelis sp. nov. isolated from a dog with peritonitis.</title>
        <authorList>
            <person name="Schiavone A."/>
            <person name="Manzulli V."/>
            <person name="Camarda A."/>
            <person name="Cafiero M.A."/>
            <person name="Vasco I."/>
            <person name="Marino L."/>
            <person name="Pennuzzi G."/>
            <person name="Serrecchia L."/>
            <person name="Galante D."/>
            <person name="Pugliese N."/>
        </authorList>
    </citation>
    <scope>NUCLEOTIDE SEQUENCE</scope>
    <source>
        <strain evidence="2">PraFG1</strain>
    </source>
</reference>
<protein>
    <submittedName>
        <fullName evidence="2">Uncharacterized protein</fullName>
    </submittedName>
</protein>
<dbReference type="EMBL" id="CP093310">
    <property type="protein sequence ID" value="WXX23716.1"/>
    <property type="molecule type" value="Genomic_DNA"/>
</dbReference>
<keyword evidence="3" id="KW-1185">Reference proteome</keyword>
<dbReference type="RefSeq" id="WP_338411891.1">
    <property type="nucleotide sequence ID" value="NZ_CP093310.2"/>
</dbReference>
<evidence type="ECO:0000313" key="3">
    <source>
        <dbReference type="Proteomes" id="UP000829560"/>
    </source>
</evidence>